<evidence type="ECO:0000259" key="10">
    <source>
        <dbReference type="Pfam" id="PF24061"/>
    </source>
</evidence>
<comment type="subcellular location">
    <subcellularLocation>
        <location evidence="1">Cell membrane</location>
        <topology evidence="1">Multi-pass membrane protein</topology>
    </subcellularLocation>
</comment>
<evidence type="ECO:0000313" key="11">
    <source>
        <dbReference type="EnsemblMetazoa" id="SCAU009697-PA"/>
    </source>
</evidence>
<evidence type="ECO:0000256" key="6">
    <source>
        <dbReference type="ARBA" id="ARBA00023170"/>
    </source>
</evidence>
<dbReference type="Pfam" id="PF24061">
    <property type="entry name" value="LBD_receptor"/>
    <property type="match status" value="1"/>
</dbReference>
<keyword evidence="6" id="KW-0675">Receptor</keyword>
<dbReference type="OrthoDB" id="8050636at2759"/>
<dbReference type="VEuPathDB" id="VectorBase:SCAU009697"/>
<sequence>MVSISCLTILLYALKLTQIHGDHDILLNLKHSINVSEMALSVKYFNEVFFVKETSELSVIRSANDTMANSYFDVLLNEIMKPLNNMKLRLNNAETNYDHEYSYFNIALIDSFDNFRKINPGPASRGQDFSEYYLIVFYGRDTNYNQEMQKIFEYCWHYYIANVALLFTLEGQSIDLFTYYPFTPNHCQRPQIRKINEESRQIMNLSPNELYPEKFLNFHNCTLVAAVWDVPPYLTLPETERRPNQFGGVEGLLLDIMAGVLNFDLDYKIPPNNEQRGLVKKDGNVTGAIKMLNERIADVSLGSFRCTLERSTVLTPTATFYQTMQVFTVLALKQALGSFEVITYPFDIYIWSISLGLTAILVASTYIFNLFYKNALEIIYETTSLSVISANIIAITLGQPTIGKQKRSMTRYFIFIWVLWTFVLRSTYQGALFDFLNSQRTIEPPDSSKELVERHYTLVVNLATSDAYSGVAAIRDKQLKVQIMNVTDTGGFPVLEENSNKPYVTGTPRDFLIHYVNVHRKFGVFHVLPESVFSQQLCIYFSKHSYLVTSFDRILLNLRSFGLINHWAKQVFDDRFLATSPANAETKALSLSHLSSVFMLGIYMYASATIVFFLEIIWYRCYEKRRLDIY</sequence>
<evidence type="ECO:0000256" key="9">
    <source>
        <dbReference type="SAM" id="SignalP"/>
    </source>
</evidence>
<evidence type="ECO:0000256" key="1">
    <source>
        <dbReference type="ARBA" id="ARBA00004651"/>
    </source>
</evidence>
<name>A0A1I8PNM8_STOCA</name>
<keyword evidence="4 8" id="KW-1133">Transmembrane helix</keyword>
<organism evidence="11 12">
    <name type="scientific">Stomoxys calcitrans</name>
    <name type="common">Stable fly</name>
    <name type="synonym">Conops calcitrans</name>
    <dbReference type="NCBI Taxonomy" id="35570"/>
    <lineage>
        <taxon>Eukaryota</taxon>
        <taxon>Metazoa</taxon>
        <taxon>Ecdysozoa</taxon>
        <taxon>Arthropoda</taxon>
        <taxon>Hexapoda</taxon>
        <taxon>Insecta</taxon>
        <taxon>Pterygota</taxon>
        <taxon>Neoptera</taxon>
        <taxon>Endopterygota</taxon>
        <taxon>Diptera</taxon>
        <taxon>Brachycera</taxon>
        <taxon>Muscomorpha</taxon>
        <taxon>Muscoidea</taxon>
        <taxon>Muscidae</taxon>
        <taxon>Stomoxys</taxon>
    </lineage>
</organism>
<dbReference type="PANTHER" id="PTHR42643:SF30">
    <property type="entry name" value="IONOTROPIC RECEPTOR 40A-RELATED"/>
    <property type="match status" value="1"/>
</dbReference>
<dbReference type="InterPro" id="IPR056198">
    <property type="entry name" value="LBD_receptor"/>
</dbReference>
<dbReference type="PANTHER" id="PTHR42643">
    <property type="entry name" value="IONOTROPIC RECEPTOR 20A-RELATED"/>
    <property type="match status" value="1"/>
</dbReference>
<proteinExistence type="predicted"/>
<gene>
    <name evidence="11" type="primary">106085020</name>
</gene>
<feature type="signal peptide" evidence="9">
    <location>
        <begin position="1"/>
        <end position="21"/>
    </location>
</feature>
<dbReference type="Proteomes" id="UP000095300">
    <property type="component" value="Unassembled WGS sequence"/>
</dbReference>
<evidence type="ECO:0000313" key="12">
    <source>
        <dbReference type="Proteomes" id="UP000095300"/>
    </source>
</evidence>
<evidence type="ECO:0000256" key="2">
    <source>
        <dbReference type="ARBA" id="ARBA00022475"/>
    </source>
</evidence>
<evidence type="ECO:0000256" key="5">
    <source>
        <dbReference type="ARBA" id="ARBA00023136"/>
    </source>
</evidence>
<keyword evidence="12" id="KW-1185">Reference proteome</keyword>
<feature type="domain" description="Putative ionotropic receptor ligand binding" evidence="10">
    <location>
        <begin position="36"/>
        <end position="216"/>
    </location>
</feature>
<dbReference type="GO" id="GO:0005886">
    <property type="term" value="C:plasma membrane"/>
    <property type="evidence" value="ECO:0007669"/>
    <property type="project" value="UniProtKB-SubCell"/>
</dbReference>
<keyword evidence="7" id="KW-0325">Glycoprotein</keyword>
<dbReference type="EnsemblMetazoa" id="SCAU009697-RA">
    <property type="protein sequence ID" value="SCAU009697-PA"/>
    <property type="gene ID" value="SCAU009697"/>
</dbReference>
<dbReference type="SUPFAM" id="SSF53850">
    <property type="entry name" value="Periplasmic binding protein-like II"/>
    <property type="match status" value="1"/>
</dbReference>
<evidence type="ECO:0000256" key="3">
    <source>
        <dbReference type="ARBA" id="ARBA00022692"/>
    </source>
</evidence>
<accession>A0A1I8PNM8</accession>
<dbReference type="Gene3D" id="3.40.190.10">
    <property type="entry name" value="Periplasmic binding protein-like II"/>
    <property type="match status" value="1"/>
</dbReference>
<evidence type="ECO:0000256" key="7">
    <source>
        <dbReference type="ARBA" id="ARBA00023180"/>
    </source>
</evidence>
<keyword evidence="5 8" id="KW-0472">Membrane</keyword>
<evidence type="ECO:0000256" key="8">
    <source>
        <dbReference type="SAM" id="Phobius"/>
    </source>
</evidence>
<dbReference type="KEGG" id="scac:106085020"/>
<feature type="transmembrane region" description="Helical" evidence="8">
    <location>
        <begin position="409"/>
        <end position="428"/>
    </location>
</feature>
<feature type="transmembrane region" description="Helical" evidence="8">
    <location>
        <begin position="597"/>
        <end position="619"/>
    </location>
</feature>
<feature type="transmembrane region" description="Helical" evidence="8">
    <location>
        <begin position="348"/>
        <end position="372"/>
    </location>
</feature>
<dbReference type="AlphaFoldDB" id="A0A1I8PNM8"/>
<protein>
    <recommendedName>
        <fullName evidence="10">Putative ionotropic receptor ligand binding domain-containing protein</fullName>
    </recommendedName>
</protein>
<keyword evidence="9" id="KW-0732">Signal</keyword>
<feature type="chain" id="PRO_5009326947" description="Putative ionotropic receptor ligand binding domain-containing protein" evidence="9">
    <location>
        <begin position="22"/>
        <end position="630"/>
    </location>
</feature>
<evidence type="ECO:0000256" key="4">
    <source>
        <dbReference type="ARBA" id="ARBA00022989"/>
    </source>
</evidence>
<keyword evidence="2" id="KW-1003">Cell membrane</keyword>
<dbReference type="InterPro" id="IPR052192">
    <property type="entry name" value="Insect_Ionotropic_Sensory_Rcpt"/>
</dbReference>
<reference evidence="11" key="1">
    <citation type="submission" date="2020-05" db="UniProtKB">
        <authorList>
            <consortium name="EnsemblMetazoa"/>
        </authorList>
    </citation>
    <scope>IDENTIFICATION</scope>
    <source>
        <strain evidence="11">USDA</strain>
    </source>
</reference>
<keyword evidence="3 8" id="KW-0812">Transmembrane</keyword>